<proteinExistence type="predicted"/>
<comment type="caution">
    <text evidence="1">The sequence shown here is derived from an EMBL/GenBank/DDBJ whole genome shotgun (WGS) entry which is preliminary data.</text>
</comment>
<sequence>MQHNSGTSVLAEFFGSIFAILTGQRGETEWCNLRSLLRQGESENEVIKRAWPWPRLEKKVTFGLLSQMLQGSEPVVLGSARTPYSPNLASSEGVRATIFNLDPTESAVPPLRCKALGCHAAVRHRPAS</sequence>
<reference evidence="1 2" key="1">
    <citation type="submission" date="2023-08" db="EMBL/GenBank/DDBJ databases">
        <title>A Necator americanus chromosomal reference genome.</title>
        <authorList>
            <person name="Ilik V."/>
            <person name="Petrzelkova K.J."/>
            <person name="Pardy F."/>
            <person name="Fuh T."/>
            <person name="Niatou-Singa F.S."/>
            <person name="Gouil Q."/>
            <person name="Baker L."/>
            <person name="Ritchie M.E."/>
            <person name="Jex A.R."/>
            <person name="Gazzola D."/>
            <person name="Li H."/>
            <person name="Toshio Fujiwara R."/>
            <person name="Zhan B."/>
            <person name="Aroian R.V."/>
            <person name="Pafco B."/>
            <person name="Schwarz E.M."/>
        </authorList>
    </citation>
    <scope>NUCLEOTIDE SEQUENCE [LARGE SCALE GENOMIC DNA]</scope>
    <source>
        <strain evidence="1 2">Aroian</strain>
        <tissue evidence="1">Whole animal</tissue>
    </source>
</reference>
<accession>A0ABR1E1Q0</accession>
<protein>
    <submittedName>
        <fullName evidence="1">Uncharacterized protein</fullName>
    </submittedName>
</protein>
<organism evidence="1 2">
    <name type="scientific">Necator americanus</name>
    <name type="common">Human hookworm</name>
    <dbReference type="NCBI Taxonomy" id="51031"/>
    <lineage>
        <taxon>Eukaryota</taxon>
        <taxon>Metazoa</taxon>
        <taxon>Ecdysozoa</taxon>
        <taxon>Nematoda</taxon>
        <taxon>Chromadorea</taxon>
        <taxon>Rhabditida</taxon>
        <taxon>Rhabditina</taxon>
        <taxon>Rhabditomorpha</taxon>
        <taxon>Strongyloidea</taxon>
        <taxon>Ancylostomatidae</taxon>
        <taxon>Bunostominae</taxon>
        <taxon>Necator</taxon>
    </lineage>
</organism>
<dbReference type="Proteomes" id="UP001303046">
    <property type="component" value="Unassembled WGS sequence"/>
</dbReference>
<keyword evidence="2" id="KW-1185">Reference proteome</keyword>
<evidence type="ECO:0000313" key="2">
    <source>
        <dbReference type="Proteomes" id="UP001303046"/>
    </source>
</evidence>
<name>A0ABR1E1Q0_NECAM</name>
<gene>
    <name evidence="1" type="primary">Necator_chrV.g19606</name>
    <name evidence="1" type="ORF">RB195_014814</name>
</gene>
<dbReference type="EMBL" id="JAVFWL010000005">
    <property type="protein sequence ID" value="KAK6756619.1"/>
    <property type="molecule type" value="Genomic_DNA"/>
</dbReference>
<evidence type="ECO:0000313" key="1">
    <source>
        <dbReference type="EMBL" id="KAK6756619.1"/>
    </source>
</evidence>